<protein>
    <submittedName>
        <fullName evidence="3">Membrane protein</fullName>
    </submittedName>
</protein>
<keyword evidence="2" id="KW-0732">Signal</keyword>
<dbReference type="Pfam" id="PF03922">
    <property type="entry name" value="OmpW"/>
    <property type="match status" value="1"/>
</dbReference>
<keyword evidence="4" id="KW-1185">Reference proteome</keyword>
<reference evidence="3 4" key="1">
    <citation type="submission" date="2014-01" db="EMBL/GenBank/DDBJ databases">
        <title>Sulfitobacter sp. H3 (MCCC 1A00686) Genome Sequencing.</title>
        <authorList>
            <person name="Lai Q."/>
            <person name="Hong Z."/>
        </authorList>
    </citation>
    <scope>NUCLEOTIDE SEQUENCE [LARGE SCALE GENOMIC DNA]</scope>
    <source>
        <strain evidence="3 4">H3</strain>
    </source>
</reference>
<dbReference type="RefSeq" id="WP_037921660.1">
    <property type="nucleotide sequence ID" value="NZ_CP054599.1"/>
</dbReference>
<dbReference type="InterPro" id="IPR011250">
    <property type="entry name" value="OMP/PagP_B-barrel"/>
</dbReference>
<accession>A0A073J8Y4</accession>
<dbReference type="AlphaFoldDB" id="A0A073J8Y4"/>
<evidence type="ECO:0000313" key="3">
    <source>
        <dbReference type="EMBL" id="KEJ98151.1"/>
    </source>
</evidence>
<evidence type="ECO:0000313" key="4">
    <source>
        <dbReference type="Proteomes" id="UP000027746"/>
    </source>
</evidence>
<name>A0A073J8Y4_9RHOB</name>
<dbReference type="OrthoDB" id="9807574at2"/>
<dbReference type="GO" id="GO:0055085">
    <property type="term" value="P:transmembrane transport"/>
    <property type="evidence" value="ECO:0007669"/>
    <property type="project" value="TreeGrafter"/>
</dbReference>
<comment type="caution">
    <text evidence="3">The sequence shown here is derived from an EMBL/GenBank/DDBJ whole genome shotgun (WGS) entry which is preliminary data.</text>
</comment>
<dbReference type="SUPFAM" id="SSF56925">
    <property type="entry name" value="OMPA-like"/>
    <property type="match status" value="1"/>
</dbReference>
<feature type="chain" id="PRO_5001690372" evidence="2">
    <location>
        <begin position="28"/>
        <end position="204"/>
    </location>
</feature>
<proteinExistence type="inferred from homology"/>
<dbReference type="PANTHER" id="PTHR36920">
    <property type="match status" value="1"/>
</dbReference>
<comment type="similarity">
    <text evidence="1">Belongs to the OmpW/AlkL family.</text>
</comment>
<evidence type="ECO:0000256" key="2">
    <source>
        <dbReference type="SAM" id="SignalP"/>
    </source>
</evidence>
<dbReference type="GO" id="GO:0019867">
    <property type="term" value="C:outer membrane"/>
    <property type="evidence" value="ECO:0007669"/>
    <property type="project" value="InterPro"/>
</dbReference>
<evidence type="ECO:0000256" key="1">
    <source>
        <dbReference type="ARBA" id="ARBA00009330"/>
    </source>
</evidence>
<gene>
    <name evidence="3" type="ORF">SUH3_03915</name>
</gene>
<feature type="signal peptide" evidence="2">
    <location>
        <begin position="1"/>
        <end position="27"/>
    </location>
</feature>
<dbReference type="EMBL" id="JAMD01000001">
    <property type="protein sequence ID" value="KEJ98151.1"/>
    <property type="molecule type" value="Genomic_DNA"/>
</dbReference>
<dbReference type="PANTHER" id="PTHR36920:SF1">
    <property type="entry name" value="OUTER MEMBRANE PROTEIN W"/>
    <property type="match status" value="1"/>
</dbReference>
<dbReference type="Proteomes" id="UP000027746">
    <property type="component" value="Unassembled WGS sequence"/>
</dbReference>
<sequence>MKIVAHSFVPALALGALSVTLAMPAMAQSQGDWTLGIGIINVNPKSDNGTLAGAAATLGDDTQLSLTGEYFIRDNLGIELLAATPFEHGISLGGTEIGTTKHLPPTLSLVYHVPTKGKITPFIGIGVNYTTFFEETTALGDLKLDDSFGLAATVGADWQISDRGALRVNVRYMDIETDATLDGTPIGTARIDPVTVGFSYVHRF</sequence>
<dbReference type="GeneID" id="68870704"/>
<organism evidence="3 4">
    <name type="scientific">Pseudosulfitobacter pseudonitzschiae</name>
    <dbReference type="NCBI Taxonomy" id="1402135"/>
    <lineage>
        <taxon>Bacteria</taxon>
        <taxon>Pseudomonadati</taxon>
        <taxon>Pseudomonadota</taxon>
        <taxon>Alphaproteobacteria</taxon>
        <taxon>Rhodobacterales</taxon>
        <taxon>Roseobacteraceae</taxon>
        <taxon>Pseudosulfitobacter</taxon>
    </lineage>
</organism>
<dbReference type="Gene3D" id="2.40.160.20">
    <property type="match status" value="1"/>
</dbReference>
<dbReference type="InterPro" id="IPR005618">
    <property type="entry name" value="OMPW"/>
</dbReference>